<dbReference type="AlphaFoldDB" id="A0A9D4LL19"/>
<dbReference type="EMBL" id="JAIWYP010000001">
    <property type="protein sequence ID" value="KAH3896672.1"/>
    <property type="molecule type" value="Genomic_DNA"/>
</dbReference>
<evidence type="ECO:0000313" key="1">
    <source>
        <dbReference type="EMBL" id="KAH3859593.1"/>
    </source>
</evidence>
<evidence type="ECO:0008006" key="4">
    <source>
        <dbReference type="Google" id="ProtNLM"/>
    </source>
</evidence>
<protein>
    <recommendedName>
        <fullName evidence="4">Cadherin</fullName>
    </recommendedName>
</protein>
<comment type="caution">
    <text evidence="1">The sequence shown here is derived from an EMBL/GenBank/DDBJ whole genome shotgun (WGS) entry which is preliminary data.</text>
</comment>
<name>A0A9D4LL19_DREPO</name>
<reference evidence="1" key="2">
    <citation type="submission" date="2020-11" db="EMBL/GenBank/DDBJ databases">
        <authorList>
            <person name="McCartney M.A."/>
            <person name="Auch B."/>
            <person name="Kono T."/>
            <person name="Mallez S."/>
            <person name="Becker A."/>
            <person name="Gohl D.M."/>
            <person name="Silverstein K.A.T."/>
            <person name="Koren S."/>
            <person name="Bechman K.B."/>
            <person name="Herman A."/>
            <person name="Abrahante J.E."/>
            <person name="Garbe J."/>
        </authorList>
    </citation>
    <scope>NUCLEOTIDE SEQUENCE</scope>
    <source>
        <strain evidence="1">Duluth1</strain>
        <tissue evidence="1">Whole animal</tissue>
    </source>
</reference>
<evidence type="ECO:0000313" key="3">
    <source>
        <dbReference type="Proteomes" id="UP000828390"/>
    </source>
</evidence>
<organism evidence="1 3">
    <name type="scientific">Dreissena polymorpha</name>
    <name type="common">Zebra mussel</name>
    <name type="synonym">Mytilus polymorpha</name>
    <dbReference type="NCBI Taxonomy" id="45954"/>
    <lineage>
        <taxon>Eukaryota</taxon>
        <taxon>Metazoa</taxon>
        <taxon>Spiralia</taxon>
        <taxon>Lophotrochozoa</taxon>
        <taxon>Mollusca</taxon>
        <taxon>Bivalvia</taxon>
        <taxon>Autobranchia</taxon>
        <taxon>Heteroconchia</taxon>
        <taxon>Euheterodonta</taxon>
        <taxon>Imparidentia</taxon>
        <taxon>Neoheterodontei</taxon>
        <taxon>Myida</taxon>
        <taxon>Dreissenoidea</taxon>
        <taxon>Dreissenidae</taxon>
        <taxon>Dreissena</taxon>
    </lineage>
</organism>
<keyword evidence="3" id="KW-1185">Reference proteome</keyword>
<reference evidence="1" key="1">
    <citation type="journal article" date="2019" name="bioRxiv">
        <title>The Genome of the Zebra Mussel, Dreissena polymorpha: A Resource for Invasive Species Research.</title>
        <authorList>
            <person name="McCartney M.A."/>
            <person name="Auch B."/>
            <person name="Kono T."/>
            <person name="Mallez S."/>
            <person name="Zhang Y."/>
            <person name="Obille A."/>
            <person name="Becker A."/>
            <person name="Abrahante J.E."/>
            <person name="Garbe J."/>
            <person name="Badalamenti J.P."/>
            <person name="Herman A."/>
            <person name="Mangelson H."/>
            <person name="Liachko I."/>
            <person name="Sullivan S."/>
            <person name="Sone E.D."/>
            <person name="Koren S."/>
            <person name="Silverstein K.A.T."/>
            <person name="Beckman K.B."/>
            <person name="Gohl D.M."/>
        </authorList>
    </citation>
    <scope>NUCLEOTIDE SEQUENCE</scope>
    <source>
        <strain evidence="1">Duluth1</strain>
        <tissue evidence="1">Whole animal</tissue>
    </source>
</reference>
<sequence>MTIATLDYDSATSYTITVTCTDAINPVTSSRTINLADDVVQRLLDYRCIDLPL</sequence>
<gene>
    <name evidence="2" type="ORF">DPMN_020850</name>
    <name evidence="1" type="ORF">DPMN_102410</name>
</gene>
<dbReference type="EMBL" id="JAIWYP010000003">
    <property type="protein sequence ID" value="KAH3859593.1"/>
    <property type="molecule type" value="Genomic_DNA"/>
</dbReference>
<proteinExistence type="predicted"/>
<evidence type="ECO:0000313" key="2">
    <source>
        <dbReference type="EMBL" id="KAH3896672.1"/>
    </source>
</evidence>
<dbReference type="Proteomes" id="UP000828390">
    <property type="component" value="Unassembled WGS sequence"/>
</dbReference>
<accession>A0A9D4LL19</accession>